<dbReference type="Proteomes" id="UP000195557">
    <property type="component" value="Unassembled WGS sequence"/>
</dbReference>
<dbReference type="PANTHER" id="PTHR47032">
    <property type="entry name" value="UDP-D-XYLOSE:L-FUCOSE ALPHA-1,3-D-XYLOSYLTRANSFERASE-RELATED"/>
    <property type="match status" value="1"/>
</dbReference>
<proteinExistence type="predicted"/>
<dbReference type="GO" id="GO:0016757">
    <property type="term" value="F:glycosyltransferase activity"/>
    <property type="evidence" value="ECO:0007669"/>
    <property type="project" value="TreeGrafter"/>
</dbReference>
<dbReference type="Proteomes" id="UP000009170">
    <property type="component" value="Unassembled WGS sequence"/>
</dbReference>
<evidence type="ECO:0000313" key="6">
    <source>
        <dbReference type="Proteomes" id="UP000009170"/>
    </source>
</evidence>
<reference evidence="4 6" key="1">
    <citation type="journal article" date="2006" name="Proc. Natl. Acad. Sci. U.S.A.">
        <title>Genome analysis of the smallest free-living eukaryote Ostreococcus tauri unveils many unique features.</title>
        <authorList>
            <person name="Derelle E."/>
            <person name="Ferraz C."/>
            <person name="Rombauts S."/>
            <person name="Rouze P."/>
            <person name="Worden A.Z."/>
            <person name="Robbens S."/>
            <person name="Partensky F."/>
            <person name="Degroeve S."/>
            <person name="Echeynie S."/>
            <person name="Cooke R."/>
            <person name="Saeys Y."/>
            <person name="Wuyts J."/>
            <person name="Jabbari K."/>
            <person name="Bowler C."/>
            <person name="Panaud O."/>
            <person name="Piegu B."/>
            <person name="Ball S.G."/>
            <person name="Ral J.-P."/>
            <person name="Bouget F.-Y."/>
            <person name="Piganeau G."/>
            <person name="De Baets B."/>
            <person name="Picard A."/>
            <person name="Delseny M."/>
            <person name="Demaille J."/>
            <person name="Van de Peer Y."/>
            <person name="Moreau H."/>
        </authorList>
    </citation>
    <scope>NUCLEOTIDE SEQUENCE [LARGE SCALE GENOMIC DNA]</scope>
    <source>
        <strain evidence="4 6">OTTH0595</strain>
    </source>
</reference>
<evidence type="ECO:0000313" key="5">
    <source>
        <dbReference type="EMBL" id="OUS45218.1"/>
    </source>
</evidence>
<dbReference type="InParanoid" id="Q00SX1"/>
<protein>
    <submittedName>
        <fullName evidence="4 5">Nucleotide-diphospho-sugar transferase</fullName>
    </submittedName>
</protein>
<feature type="domain" description="Nucleotide-diphospho-sugar transferase" evidence="3">
    <location>
        <begin position="179"/>
        <end position="403"/>
    </location>
</feature>
<gene>
    <name evidence="5" type="ORF">BE221DRAFT_193419</name>
    <name evidence="4" type="ORF">OT_ostta18g00385</name>
</gene>
<dbReference type="OrthoDB" id="498591at2759"/>
<feature type="transmembrane region" description="Helical" evidence="2">
    <location>
        <begin position="43"/>
        <end position="66"/>
    </location>
</feature>
<evidence type="ECO:0000256" key="1">
    <source>
        <dbReference type="SAM" id="MobiDB-lite"/>
    </source>
</evidence>
<dbReference type="InterPro" id="IPR052636">
    <property type="entry name" value="UDP-D-xylose:L-fucose_XylT"/>
</dbReference>
<reference evidence="5" key="3">
    <citation type="submission" date="2017-04" db="EMBL/GenBank/DDBJ databases">
        <title>Population genomics of picophytoplankton unveils novel chromosome hypervariability.</title>
        <authorList>
            <consortium name="DOE Joint Genome Institute"/>
            <person name="Blanc-Mathieu R."/>
            <person name="Krasovec M."/>
            <person name="Hebrard M."/>
            <person name="Yau S."/>
            <person name="Desgranges E."/>
            <person name="Martin J."/>
            <person name="Schackwitz W."/>
            <person name="Kuo A."/>
            <person name="Salin G."/>
            <person name="Donnadieu C."/>
            <person name="Desdevises Y."/>
            <person name="Sanchez-Ferandin S."/>
            <person name="Moreau H."/>
            <person name="Rivals E."/>
            <person name="Grigoriev I.V."/>
            <person name="Grimsley N."/>
            <person name="Eyre-Walker A."/>
            <person name="Piganeau G."/>
        </authorList>
    </citation>
    <scope>NUCLEOTIDE SEQUENCE [LARGE SCALE GENOMIC DNA]</scope>
    <source>
        <strain evidence="5">RCC 1115</strain>
    </source>
</reference>
<keyword evidence="6" id="KW-1185">Reference proteome</keyword>
<sequence>MTARTREDERARLLDDVDVEGDGARGVDVEREHGATPVTTRRIVIASLGLAACALAAIASGSIAGVDRSSVLARTSLGEYEFKRNGPEGHKFSCEPAVANEFPNALQGDDGMNVWRGSEHKITPGDCSWFKTLKSEARKRAKKSSSCVPDNTLAVAFVDDRNYELAKISTMNVNGTKCFMDRYLLITADTETQKKCEEENRFSCIMYRDGHVFDRLPKHDRYVVLTWMKQKMTLGLLSAGVDFFFHDTDVIFFKVPDFSAILRSNQEATVFYQMDRYKYVDAYNGKPSQENHHGKPSPSPEDVSNLNSGQMFWRATPATLKAQALSLNMGPGGMEQGVLHGALRKMARNGEITAQALDAKKFGTGCANPDPFDFAQPVVVKHLPEFVTLHATCGLGKGGGMLLMNARLKCYLKYHDAKACVQVKSPKDWEKLQKERGAPLGLSEEVREYEATALTMLSLLARHACASAAESREQLEMCANKVVLRAV</sequence>
<reference evidence="4" key="2">
    <citation type="journal article" date="2014" name="BMC Genomics">
        <title>An improved genome of the model marine alga Ostreococcus tauri unfolds by assessing Illumina de novo assemblies.</title>
        <authorList>
            <person name="Blanc-Mathieu R."/>
            <person name="Verhelst B."/>
            <person name="Derelle E."/>
            <person name="Rombauts S."/>
            <person name="Bouget F.Y."/>
            <person name="Carre I."/>
            <person name="Chateau A."/>
            <person name="Eyre-Walker A."/>
            <person name="Grimsley N."/>
            <person name="Moreau H."/>
            <person name="Piegu B."/>
            <person name="Rivals E."/>
            <person name="Schackwitz W."/>
            <person name="Van de Peer Y."/>
            <person name="Piganeau G."/>
        </authorList>
    </citation>
    <scope>NUCLEOTIDE SEQUENCE</scope>
    <source>
        <strain evidence="4">RCC4221</strain>
    </source>
</reference>
<keyword evidence="2" id="KW-1133">Transmembrane helix</keyword>
<dbReference type="GO" id="GO:0005794">
    <property type="term" value="C:Golgi apparatus"/>
    <property type="evidence" value="ECO:0007669"/>
    <property type="project" value="TreeGrafter"/>
</dbReference>
<dbReference type="Pfam" id="PF03407">
    <property type="entry name" value="Nucleotid_trans"/>
    <property type="match status" value="1"/>
</dbReference>
<dbReference type="AlphaFoldDB" id="Q00SX1"/>
<dbReference type="InterPro" id="IPR005069">
    <property type="entry name" value="Nucl-diP-sugar_transferase"/>
</dbReference>
<keyword evidence="2" id="KW-0812">Transmembrane</keyword>
<accession>A0A454XJ95</accession>
<keyword evidence="2" id="KW-0472">Membrane</keyword>
<dbReference type="RefSeq" id="XP_003084077.1">
    <property type="nucleotide sequence ID" value="XM_003084029.1"/>
</dbReference>
<dbReference type="EMBL" id="KZ155791">
    <property type="protein sequence ID" value="OUS45218.1"/>
    <property type="molecule type" value="Genomic_DNA"/>
</dbReference>
<evidence type="ECO:0000259" key="3">
    <source>
        <dbReference type="Pfam" id="PF03407"/>
    </source>
</evidence>
<dbReference type="PANTHER" id="PTHR47032:SF1">
    <property type="entry name" value="UDP-D-XYLOSE:L-FUCOSE ALPHA-1,3-D-XYLOSYLTRANSFERASE-RELATED"/>
    <property type="match status" value="1"/>
</dbReference>
<feature type="region of interest" description="Disordered" evidence="1">
    <location>
        <begin position="285"/>
        <end position="306"/>
    </location>
</feature>
<evidence type="ECO:0000256" key="2">
    <source>
        <dbReference type="SAM" id="Phobius"/>
    </source>
</evidence>
<dbReference type="KEGG" id="ota:OT_ostta18g00385"/>
<accession>A0A1Y5I6P9</accession>
<evidence type="ECO:0000313" key="4">
    <source>
        <dbReference type="EMBL" id="CAL58493.1"/>
    </source>
</evidence>
<dbReference type="GeneID" id="9838224"/>
<organism evidence="4 6">
    <name type="scientific">Ostreococcus tauri</name>
    <name type="common">Marine green alga</name>
    <dbReference type="NCBI Taxonomy" id="70448"/>
    <lineage>
        <taxon>Eukaryota</taxon>
        <taxon>Viridiplantae</taxon>
        <taxon>Chlorophyta</taxon>
        <taxon>Mamiellophyceae</taxon>
        <taxon>Mamiellales</taxon>
        <taxon>Bathycoccaceae</taxon>
        <taxon>Ostreococcus</taxon>
    </lineage>
</organism>
<name>Q00SX1_OSTTA</name>
<dbReference type="EMBL" id="CAID01000018">
    <property type="protein sequence ID" value="CAL58493.1"/>
    <property type="molecule type" value="Genomic_DNA"/>
</dbReference>
<keyword evidence="4" id="KW-0808">Transferase</keyword>
<dbReference type="OMA" id="MCANKVV"/>
<accession>Q00SX1</accession>